<reference evidence="5" key="2">
    <citation type="submission" date="2019-01" db="EMBL/GenBank/DDBJ databases">
        <title>Oenococcus sicerae UCMA17102.</title>
        <authorList>
            <person name="Cousin F.J."/>
            <person name="Le Guellec R."/>
            <person name="Cretenet M."/>
        </authorList>
    </citation>
    <scope>NUCLEOTIDE SEQUENCE</scope>
    <source>
        <strain evidence="5">UCMA17102</strain>
    </source>
</reference>
<dbReference type="GO" id="GO:0005524">
    <property type="term" value="F:ATP binding"/>
    <property type="evidence" value="ECO:0007669"/>
    <property type="project" value="UniProtKB-KW"/>
</dbReference>
<reference evidence="6" key="3">
    <citation type="submission" date="2020-01" db="EMBL/GenBank/DDBJ databases">
        <authorList>
            <person name="Cousin F.J."/>
            <person name="Le Guellec R."/>
            <person name="Cretenet M."/>
        </authorList>
    </citation>
    <scope>NUCLEOTIDE SEQUENCE</scope>
    <source>
        <strain evidence="6">UCMA 15228</strain>
    </source>
</reference>
<evidence type="ECO:0000313" key="5">
    <source>
        <dbReference type="EMBL" id="MDN6899866.1"/>
    </source>
</evidence>
<dbReference type="RefSeq" id="WP_128687016.1">
    <property type="nucleotide sequence ID" value="NZ_CP029684.2"/>
</dbReference>
<dbReference type="EMBL" id="CP029684">
    <property type="protein sequence ID" value="QAS70550.1"/>
    <property type="molecule type" value="Genomic_DNA"/>
</dbReference>
<dbReference type="Gene3D" id="3.40.50.300">
    <property type="entry name" value="P-loop containing nucleotide triphosphate hydrolases"/>
    <property type="match status" value="1"/>
</dbReference>
<evidence type="ECO:0000256" key="3">
    <source>
        <dbReference type="ARBA" id="ARBA00022840"/>
    </source>
</evidence>
<evidence type="ECO:0000256" key="2">
    <source>
        <dbReference type="ARBA" id="ARBA00022741"/>
    </source>
</evidence>
<dbReference type="SUPFAM" id="SSF52540">
    <property type="entry name" value="P-loop containing nucleoside triphosphate hydrolases"/>
    <property type="match status" value="1"/>
</dbReference>
<proteinExistence type="predicted"/>
<keyword evidence="2" id="KW-0547">Nucleotide-binding</keyword>
<dbReference type="PROSITE" id="PS50893">
    <property type="entry name" value="ABC_TRANSPORTER_2"/>
    <property type="match status" value="1"/>
</dbReference>
<accession>A0AAJ1R8U1</accession>
<dbReference type="GO" id="GO:0016887">
    <property type="term" value="F:ATP hydrolysis activity"/>
    <property type="evidence" value="ECO:0007669"/>
    <property type="project" value="InterPro"/>
</dbReference>
<protein>
    <submittedName>
        <fullName evidence="5">ABC transporter ATP-binding protein</fullName>
    </submittedName>
</protein>
<dbReference type="InterPro" id="IPR017911">
    <property type="entry name" value="MacB-like_ATP-bd"/>
</dbReference>
<evidence type="ECO:0000313" key="6">
    <source>
        <dbReference type="EMBL" id="QAS70550.1"/>
    </source>
</evidence>
<keyword evidence="3 5" id="KW-0067">ATP-binding</keyword>
<evidence type="ECO:0000259" key="4">
    <source>
        <dbReference type="PROSITE" id="PS50893"/>
    </source>
</evidence>
<dbReference type="Pfam" id="PF00005">
    <property type="entry name" value="ABC_tran"/>
    <property type="match status" value="1"/>
</dbReference>
<reference evidence="6 7" key="1">
    <citation type="journal article" date="2019" name="Syst. Appl. Microbiol.">
        <title>Oenococcus sicerae sp. nov., isolated from French cider.</title>
        <authorList>
            <person name="Cousin F.J."/>
            <person name="Le Guellec R."/>
            <person name="Chagnot C."/>
            <person name="Goux D."/>
            <person name="Dalmasso M."/>
            <person name="Laplace J.M."/>
            <person name="Cretenet M."/>
        </authorList>
    </citation>
    <scope>NUCLEOTIDE SEQUENCE [LARGE SCALE GENOMIC DNA]</scope>
    <source>
        <strain evidence="6 7">UCMA 15228</strain>
    </source>
</reference>
<organism evidence="5 8">
    <name type="scientific">Oenococcus sicerae</name>
    <dbReference type="NCBI Taxonomy" id="2203724"/>
    <lineage>
        <taxon>Bacteria</taxon>
        <taxon>Bacillati</taxon>
        <taxon>Bacillota</taxon>
        <taxon>Bacilli</taxon>
        <taxon>Lactobacillales</taxon>
        <taxon>Lactobacillaceae</taxon>
        <taxon>Oenococcus</taxon>
    </lineage>
</organism>
<dbReference type="EMBL" id="SDWY01000001">
    <property type="protein sequence ID" value="MDN6899866.1"/>
    <property type="molecule type" value="Genomic_DNA"/>
</dbReference>
<dbReference type="AlphaFoldDB" id="A0AAJ1R8U1"/>
<dbReference type="CDD" id="cd03255">
    <property type="entry name" value="ABC_MJ0796_LolCDE_FtsE"/>
    <property type="match status" value="1"/>
</dbReference>
<dbReference type="SMART" id="SM00382">
    <property type="entry name" value="AAA"/>
    <property type="match status" value="1"/>
</dbReference>
<dbReference type="InterPro" id="IPR003593">
    <property type="entry name" value="AAA+_ATPase"/>
</dbReference>
<dbReference type="PANTHER" id="PTHR42781">
    <property type="entry name" value="SPERMIDINE/PUTRESCINE IMPORT ATP-BINDING PROTEIN POTA"/>
    <property type="match status" value="1"/>
</dbReference>
<gene>
    <name evidence="6" type="ORF">DLJ48_08445</name>
    <name evidence="5" type="ORF">EVC35_02450</name>
</gene>
<dbReference type="Proteomes" id="UP000286907">
    <property type="component" value="Chromosome"/>
</dbReference>
<dbReference type="InterPro" id="IPR003439">
    <property type="entry name" value="ABC_transporter-like_ATP-bd"/>
</dbReference>
<keyword evidence="7" id="KW-1185">Reference proteome</keyword>
<keyword evidence="1" id="KW-0813">Transport</keyword>
<dbReference type="InterPro" id="IPR027417">
    <property type="entry name" value="P-loop_NTPase"/>
</dbReference>
<sequence length="236" mass="25922">MTLTVQKLTHYFNHPDDYLYKNVSLKFNPSTLYAIVGESGSGKTTFVSFLAGLDSPASGLISYNGKDIRKIGLTKYRNQDVTVVFQAYNLMNYMTALENVVSALSITKSKHAGNRQYAIDLLASVGIEGELATKNVQKLSGGQQQHVAIARALAVDAPIVVADEPTGNLDEQNTKEITEIFQRVAHQSKKTVIMITHDQKVADMADVKIMLENRQFTVKNSPDKVSDDKPSAVSIN</sequence>
<evidence type="ECO:0000313" key="8">
    <source>
        <dbReference type="Proteomes" id="UP001167919"/>
    </source>
</evidence>
<dbReference type="Proteomes" id="UP001167919">
    <property type="component" value="Unassembled WGS sequence"/>
</dbReference>
<feature type="domain" description="ABC transporter" evidence="4">
    <location>
        <begin position="3"/>
        <end position="235"/>
    </location>
</feature>
<dbReference type="PANTHER" id="PTHR42781:SF9">
    <property type="entry name" value="AMINO ACID ABC TRANSPORTER, ATP-BINDING PROTEIN-RELATED"/>
    <property type="match status" value="1"/>
</dbReference>
<evidence type="ECO:0000256" key="1">
    <source>
        <dbReference type="ARBA" id="ARBA00022448"/>
    </source>
</evidence>
<name>A0AAJ1R8U1_9LACO</name>
<dbReference type="InterPro" id="IPR050093">
    <property type="entry name" value="ABC_SmlMolc_Importer"/>
</dbReference>
<evidence type="ECO:0000313" key="7">
    <source>
        <dbReference type="Proteomes" id="UP000286907"/>
    </source>
</evidence>